<evidence type="ECO:0000313" key="5">
    <source>
        <dbReference type="Proteomes" id="UP001399917"/>
    </source>
</evidence>
<dbReference type="RefSeq" id="WP_344845726.1">
    <property type="nucleotide sequence ID" value="NZ_BAABDF010000006.1"/>
</dbReference>
<organism evidence="4 5">
    <name type="scientific">Celeribacter arenosi</name>
    <dbReference type="NCBI Taxonomy" id="792649"/>
    <lineage>
        <taxon>Bacteria</taxon>
        <taxon>Pseudomonadati</taxon>
        <taxon>Pseudomonadota</taxon>
        <taxon>Alphaproteobacteria</taxon>
        <taxon>Rhodobacterales</taxon>
        <taxon>Roseobacteraceae</taxon>
        <taxon>Celeribacter</taxon>
    </lineage>
</organism>
<keyword evidence="1" id="KW-0808">Transferase</keyword>
<dbReference type="SUPFAM" id="SSF55729">
    <property type="entry name" value="Acyl-CoA N-acyltransferases (Nat)"/>
    <property type="match status" value="1"/>
</dbReference>
<gene>
    <name evidence="4" type="ORF">GCM10022404_14540</name>
</gene>
<reference evidence="5" key="1">
    <citation type="journal article" date="2019" name="Int. J. Syst. Evol. Microbiol.">
        <title>The Global Catalogue of Microorganisms (GCM) 10K type strain sequencing project: providing services to taxonomists for standard genome sequencing and annotation.</title>
        <authorList>
            <consortium name="The Broad Institute Genomics Platform"/>
            <consortium name="The Broad Institute Genome Sequencing Center for Infectious Disease"/>
            <person name="Wu L."/>
            <person name="Ma J."/>
        </authorList>
    </citation>
    <scope>NUCLEOTIDE SEQUENCE [LARGE SCALE GENOMIC DNA]</scope>
    <source>
        <strain evidence="5">JCM 17190</strain>
    </source>
</reference>
<dbReference type="Proteomes" id="UP001399917">
    <property type="component" value="Unassembled WGS sequence"/>
</dbReference>
<dbReference type="Pfam" id="PF00583">
    <property type="entry name" value="Acetyltransf_1"/>
    <property type="match status" value="1"/>
</dbReference>
<protein>
    <submittedName>
        <fullName evidence="4">GNAT family N-acetyltransferase</fullName>
    </submittedName>
</protein>
<evidence type="ECO:0000313" key="4">
    <source>
        <dbReference type="EMBL" id="GAA3865322.1"/>
    </source>
</evidence>
<dbReference type="InterPro" id="IPR050680">
    <property type="entry name" value="YpeA/RimI_acetyltransf"/>
</dbReference>
<evidence type="ECO:0000256" key="1">
    <source>
        <dbReference type="ARBA" id="ARBA00022679"/>
    </source>
</evidence>
<dbReference type="InterPro" id="IPR000182">
    <property type="entry name" value="GNAT_dom"/>
</dbReference>
<dbReference type="Gene3D" id="3.40.630.30">
    <property type="match status" value="1"/>
</dbReference>
<feature type="domain" description="N-acetyltransferase" evidence="3">
    <location>
        <begin position="1"/>
        <end position="162"/>
    </location>
</feature>
<dbReference type="PROSITE" id="PS51186">
    <property type="entry name" value="GNAT"/>
    <property type="match status" value="1"/>
</dbReference>
<name>A0ABP7K6F5_9RHOB</name>
<sequence>MIRVLGEDDLDAWLSLRLDALLRHPENFLTSHAEVSARPRSAHVARLQSGAIWGAFDGDTLTGMIACDRLRTPGTEHRAQITSFYVAPDHRGGGQGRRLLEFVSTGMEGQGVVQLELQVAVENTSAIRFYEAAGFQRFGTFPRQVVRDGRCESDYFMVRFLDGWRADA</sequence>
<evidence type="ECO:0000256" key="2">
    <source>
        <dbReference type="ARBA" id="ARBA00023315"/>
    </source>
</evidence>
<evidence type="ECO:0000259" key="3">
    <source>
        <dbReference type="PROSITE" id="PS51186"/>
    </source>
</evidence>
<dbReference type="CDD" id="cd04301">
    <property type="entry name" value="NAT_SF"/>
    <property type="match status" value="1"/>
</dbReference>
<dbReference type="EMBL" id="BAABDF010000006">
    <property type="protein sequence ID" value="GAA3865322.1"/>
    <property type="molecule type" value="Genomic_DNA"/>
</dbReference>
<keyword evidence="5" id="KW-1185">Reference proteome</keyword>
<comment type="caution">
    <text evidence="4">The sequence shown here is derived from an EMBL/GenBank/DDBJ whole genome shotgun (WGS) entry which is preliminary data.</text>
</comment>
<keyword evidence="2" id="KW-0012">Acyltransferase</keyword>
<dbReference type="InterPro" id="IPR016181">
    <property type="entry name" value="Acyl_CoA_acyltransferase"/>
</dbReference>
<accession>A0ABP7K6F5</accession>
<dbReference type="PANTHER" id="PTHR43420">
    <property type="entry name" value="ACETYLTRANSFERASE"/>
    <property type="match status" value="1"/>
</dbReference>
<proteinExistence type="predicted"/>